<reference evidence="2" key="1">
    <citation type="submission" date="2014-09" db="EMBL/GenBank/DDBJ databases">
        <authorList>
            <person name="Magalhaes I.L.F."/>
            <person name="Oliveira U."/>
            <person name="Santos F.R."/>
            <person name="Vidigal T.H.D.A."/>
            <person name="Brescovit A.D."/>
            <person name="Santos A.J."/>
        </authorList>
    </citation>
    <scope>NUCLEOTIDE SEQUENCE</scope>
    <source>
        <tissue evidence="2">Shoot tissue taken approximately 20 cm above the soil surface</tissue>
    </source>
</reference>
<dbReference type="EMBL" id="GBRH01189627">
    <property type="protein sequence ID" value="JAE08269.1"/>
    <property type="molecule type" value="Transcribed_RNA"/>
</dbReference>
<organism evidence="2">
    <name type="scientific">Arundo donax</name>
    <name type="common">Giant reed</name>
    <name type="synonym">Donax arundinaceus</name>
    <dbReference type="NCBI Taxonomy" id="35708"/>
    <lineage>
        <taxon>Eukaryota</taxon>
        <taxon>Viridiplantae</taxon>
        <taxon>Streptophyta</taxon>
        <taxon>Embryophyta</taxon>
        <taxon>Tracheophyta</taxon>
        <taxon>Spermatophyta</taxon>
        <taxon>Magnoliopsida</taxon>
        <taxon>Liliopsida</taxon>
        <taxon>Poales</taxon>
        <taxon>Poaceae</taxon>
        <taxon>PACMAD clade</taxon>
        <taxon>Arundinoideae</taxon>
        <taxon>Arundineae</taxon>
        <taxon>Arundo</taxon>
    </lineage>
</organism>
<dbReference type="AlphaFoldDB" id="A0A0A9FAM9"/>
<sequence length="60" mass="6489">MRCGRRGVQGRPCRRGHPCARRPRRRDAVGGPRAGGGLRHRDREGACSEKFCSGSAGSAR</sequence>
<feature type="region of interest" description="Disordered" evidence="1">
    <location>
        <begin position="1"/>
        <end position="43"/>
    </location>
</feature>
<feature type="compositionally biased region" description="Basic residues" evidence="1">
    <location>
        <begin position="12"/>
        <end position="25"/>
    </location>
</feature>
<evidence type="ECO:0000313" key="2">
    <source>
        <dbReference type="EMBL" id="JAE08269.1"/>
    </source>
</evidence>
<accession>A0A0A9FAM9</accession>
<proteinExistence type="predicted"/>
<reference evidence="2" key="2">
    <citation type="journal article" date="2015" name="Data Brief">
        <title>Shoot transcriptome of the giant reed, Arundo donax.</title>
        <authorList>
            <person name="Barrero R.A."/>
            <person name="Guerrero F.D."/>
            <person name="Moolhuijzen P."/>
            <person name="Goolsby J.A."/>
            <person name="Tidwell J."/>
            <person name="Bellgard S.E."/>
            <person name="Bellgard M.I."/>
        </authorList>
    </citation>
    <scope>NUCLEOTIDE SEQUENCE</scope>
    <source>
        <tissue evidence="2">Shoot tissue taken approximately 20 cm above the soil surface</tissue>
    </source>
</reference>
<name>A0A0A9FAM9_ARUDO</name>
<protein>
    <submittedName>
        <fullName evidence="2">Uncharacterized protein</fullName>
    </submittedName>
</protein>
<evidence type="ECO:0000256" key="1">
    <source>
        <dbReference type="SAM" id="MobiDB-lite"/>
    </source>
</evidence>